<protein>
    <submittedName>
        <fullName evidence="2">Uncharacterized protein</fullName>
    </submittedName>
</protein>
<feature type="transmembrane region" description="Helical" evidence="1">
    <location>
        <begin position="12"/>
        <end position="28"/>
    </location>
</feature>
<evidence type="ECO:0000313" key="3">
    <source>
        <dbReference type="Proteomes" id="UP000451565"/>
    </source>
</evidence>
<dbReference type="RefSeq" id="WP_153235520.1">
    <property type="nucleotide sequence ID" value="NZ_WINI01000007.1"/>
</dbReference>
<organism evidence="2 3">
    <name type="scientific">Glaciimonas soli</name>
    <dbReference type="NCBI Taxonomy" id="2590999"/>
    <lineage>
        <taxon>Bacteria</taxon>
        <taxon>Pseudomonadati</taxon>
        <taxon>Pseudomonadota</taxon>
        <taxon>Betaproteobacteria</taxon>
        <taxon>Burkholderiales</taxon>
        <taxon>Oxalobacteraceae</taxon>
        <taxon>Glaciimonas</taxon>
    </lineage>
</organism>
<keyword evidence="1" id="KW-0472">Membrane</keyword>
<keyword evidence="1" id="KW-1133">Transmembrane helix</keyword>
<evidence type="ECO:0000256" key="1">
    <source>
        <dbReference type="SAM" id="Phobius"/>
    </source>
</evidence>
<reference evidence="2 3" key="1">
    <citation type="submission" date="2019-10" db="EMBL/GenBank/DDBJ databases">
        <title>Glaciimonas soli sp. nov., a psychrophilic bacterium isolated from the forest soil of a high elevation mountain in Taiwan.</title>
        <authorList>
            <person name="Wang L.-T."/>
            <person name="Shieh W.Y."/>
        </authorList>
    </citation>
    <scope>NUCLEOTIDE SEQUENCE [LARGE SCALE GENOMIC DNA]</scope>
    <source>
        <strain evidence="2 3">GS1</strain>
    </source>
</reference>
<dbReference type="EMBL" id="WINI01000007">
    <property type="protein sequence ID" value="MQR01947.1"/>
    <property type="molecule type" value="Genomic_DNA"/>
</dbReference>
<keyword evidence="1" id="KW-0812">Transmembrane</keyword>
<comment type="caution">
    <text evidence="2">The sequence shown here is derived from an EMBL/GenBank/DDBJ whole genome shotgun (WGS) entry which is preliminary data.</text>
</comment>
<name>A0A843YVC8_9BURK</name>
<dbReference type="AlphaFoldDB" id="A0A843YVC8"/>
<proteinExistence type="predicted"/>
<sequence length="80" mass="9045">MKLVNEMKPTALKTGAVWLSVVICYGLIPRCKNRIKLVTTPLTDLKQINVEPYPTHNGTIESRVFHLHVSHFSGTETLKE</sequence>
<evidence type="ECO:0000313" key="2">
    <source>
        <dbReference type="EMBL" id="MQR01947.1"/>
    </source>
</evidence>
<gene>
    <name evidence="2" type="ORF">GEV47_14810</name>
</gene>
<keyword evidence="3" id="KW-1185">Reference proteome</keyword>
<dbReference type="Proteomes" id="UP000451565">
    <property type="component" value="Unassembled WGS sequence"/>
</dbReference>
<accession>A0A843YVC8</accession>